<evidence type="ECO:0000313" key="2">
    <source>
        <dbReference type="EMBL" id="GAA4764567.1"/>
    </source>
</evidence>
<reference evidence="3" key="1">
    <citation type="journal article" date="2019" name="Int. J. Syst. Evol. Microbiol.">
        <title>The Global Catalogue of Microorganisms (GCM) 10K type strain sequencing project: providing services to taxonomists for standard genome sequencing and annotation.</title>
        <authorList>
            <consortium name="The Broad Institute Genomics Platform"/>
            <consortium name="The Broad Institute Genome Sequencing Center for Infectious Disease"/>
            <person name="Wu L."/>
            <person name="Ma J."/>
        </authorList>
    </citation>
    <scope>NUCLEOTIDE SEQUENCE [LARGE SCALE GENOMIC DNA]</scope>
    <source>
        <strain evidence="3">JCM 18324</strain>
    </source>
</reference>
<feature type="region of interest" description="Disordered" evidence="1">
    <location>
        <begin position="341"/>
        <end position="361"/>
    </location>
</feature>
<proteinExistence type="predicted"/>
<gene>
    <name evidence="2" type="ORF">GCM10023329_08060</name>
</gene>
<sequence>MATAPATTPSDRDPRDPAPLLGTWLTRGREGLLTACTPGEDAVRRWTQKGNGWKGPDLLPAPGVRAPLTVAQGADNYIHLLGTRLTPAGQVELVHAVQLQTGRPLLGWTALGYPNKTDRRTGDPVAAVDGEGRLCVALRNRGSGVSVRCQQTRGGWARWQDLGGVGTRDTLAAAVDGTGLVELFVPDATSIGRYTQEKPGAAFALAERLETAVGSGSFAALASADGTVSLFFPDEEGMIHVWAPHRGQDPRPLLKAAGPGPLVPARLLVDGRDCTVLAQETGGGEVAFAVLPSEDEGEGEGAGAGWTPTAPGAGRGLALALREHRDGGLVAMALPPGGEPLAARQTTGEGGPAFGRWEPLG</sequence>
<comment type="caution">
    <text evidence="2">The sequence shown here is derived from an EMBL/GenBank/DDBJ whole genome shotgun (WGS) entry which is preliminary data.</text>
</comment>
<organism evidence="2 3">
    <name type="scientific">Streptomyces sanyensis</name>
    <dbReference type="NCBI Taxonomy" id="568869"/>
    <lineage>
        <taxon>Bacteria</taxon>
        <taxon>Bacillati</taxon>
        <taxon>Actinomycetota</taxon>
        <taxon>Actinomycetes</taxon>
        <taxon>Kitasatosporales</taxon>
        <taxon>Streptomycetaceae</taxon>
        <taxon>Streptomyces</taxon>
    </lineage>
</organism>
<name>A0ABP8ZTI6_9ACTN</name>
<keyword evidence="3" id="KW-1185">Reference proteome</keyword>
<dbReference type="Proteomes" id="UP001501147">
    <property type="component" value="Unassembled WGS sequence"/>
</dbReference>
<dbReference type="SUPFAM" id="SSF89372">
    <property type="entry name" value="Fucose-specific lectin"/>
    <property type="match status" value="1"/>
</dbReference>
<dbReference type="Gene3D" id="2.120.10.70">
    <property type="entry name" value="Fucose-specific lectin"/>
    <property type="match status" value="1"/>
</dbReference>
<evidence type="ECO:0000256" key="1">
    <source>
        <dbReference type="SAM" id="MobiDB-lite"/>
    </source>
</evidence>
<evidence type="ECO:0000313" key="3">
    <source>
        <dbReference type="Proteomes" id="UP001501147"/>
    </source>
</evidence>
<accession>A0ABP8ZTI6</accession>
<dbReference type="EMBL" id="BAABJV010000001">
    <property type="protein sequence ID" value="GAA4764567.1"/>
    <property type="molecule type" value="Genomic_DNA"/>
</dbReference>
<dbReference type="RefSeq" id="WP_345609401.1">
    <property type="nucleotide sequence ID" value="NZ_BAABJV010000001.1"/>
</dbReference>
<protein>
    <submittedName>
        <fullName evidence="2">Uncharacterized protein</fullName>
    </submittedName>
</protein>